<dbReference type="GO" id="GO:0016787">
    <property type="term" value="F:hydrolase activity"/>
    <property type="evidence" value="ECO:0007669"/>
    <property type="project" value="InterPro"/>
</dbReference>
<dbReference type="RefSeq" id="WP_002575678.1">
    <property type="nucleotide sequence ID" value="NZ_BAABZS010000001.1"/>
</dbReference>
<evidence type="ECO:0000313" key="3">
    <source>
        <dbReference type="EMBL" id="VYT51303.1"/>
    </source>
</evidence>
<evidence type="ECO:0000259" key="2">
    <source>
        <dbReference type="Pfam" id="PF00149"/>
    </source>
</evidence>
<feature type="domain" description="Calcineurin-like phosphoesterase" evidence="2">
    <location>
        <begin position="34"/>
        <end position="276"/>
    </location>
</feature>
<name>A0A6N2XB70_9FIRM</name>
<dbReference type="InterPro" id="IPR051158">
    <property type="entry name" value="Metallophosphoesterase_sf"/>
</dbReference>
<dbReference type="Pfam" id="PF00149">
    <property type="entry name" value="Metallophos"/>
    <property type="match status" value="1"/>
</dbReference>
<dbReference type="InterPro" id="IPR029052">
    <property type="entry name" value="Metallo-depent_PP-like"/>
</dbReference>
<dbReference type="InterPro" id="IPR004843">
    <property type="entry name" value="Calcineurin-like_PHP"/>
</dbReference>
<gene>
    <name evidence="3" type="ORF">CBLFYP116_04704</name>
</gene>
<dbReference type="PANTHER" id="PTHR31302">
    <property type="entry name" value="TRANSMEMBRANE PROTEIN WITH METALLOPHOSPHOESTERASE DOMAIN-RELATED"/>
    <property type="match status" value="1"/>
</dbReference>
<dbReference type="PANTHER" id="PTHR31302:SF0">
    <property type="entry name" value="TRANSMEMBRANE PROTEIN WITH METALLOPHOSPHOESTERASE DOMAIN"/>
    <property type="match status" value="1"/>
</dbReference>
<feature type="coiled-coil region" evidence="1">
    <location>
        <begin position="126"/>
        <end position="156"/>
    </location>
</feature>
<reference evidence="3" key="1">
    <citation type="submission" date="2019-11" db="EMBL/GenBank/DDBJ databases">
        <authorList>
            <person name="Feng L."/>
        </authorList>
    </citation>
    <scope>NUCLEOTIDE SEQUENCE</scope>
    <source>
        <strain evidence="3">CbolteaeLFYP116</strain>
    </source>
</reference>
<dbReference type="CDD" id="cd00838">
    <property type="entry name" value="MPP_superfamily"/>
    <property type="match status" value="1"/>
</dbReference>
<dbReference type="Gene3D" id="3.60.21.10">
    <property type="match status" value="1"/>
</dbReference>
<sequence>MFIMKSKYYRRDKVWVFAIEIPYTGDVMKDFQWLHFSDLHLKSVEGFVEGRIRQELIQCLKQEDFKKNQNLYVFITGDIVNQNGYDANQDIWIEEFVNTLGVDKDRIFWSAGNHDIRRKNSYARIIKAIREKSLTLDQLRREMEEEEKNGEGDDSDFNQLTKKRLEAYVSHYDRWFDRKITEQELNDLHQFYDLEDFQLIVINTAITSCDNKDERNLFLCSRELNSVMNQADRNKPLFVMGHHGLCFLEKEEQAEVEKLFDSSYVDVYLCGHAHEPGIRRMDHAGNDIQEITSGGGIPDQYSVFTFLYGECDSSTCRYHLTPYTYRGGRGGSGRWEKDPAVGRRFRDDKWYDLACFRNLQSHGEAESQKNVKSEEVNTPVLDLNCLAWQIPEEWDPDLDMAVPLNDKNVISLPALLLGRQERFTLFLASTIPEGLAKGLQHQSEQYMEISRTTGLQWQAPVWREYSLNDVFKTGEQGNFGRIVNISSEQMLIGNLGILLKQRMEERDNQPLIINIWSESPYFAARCAQTAMRNLIDIEKAQVLVVADMKQTIRTENEDTIRAVDQIVETYNKTDPPAEEEVLGLLDHRNRYPSQWGLLLKRHALKRNDPGWIRGFLAAAGIHEHVIQWLRAVKPEKLVVQNTLNPELHSIDKEDLEDLTWETYLLLTREPSPARNNLLNLLLEWVPESLRCAINVMEHIQDSDAMENVAYPDIARLGHAACREDYRHLFQCMKGNPVKQWVLSLNSPYGLEGVICFMNDTYRKDMVRHILCQDRSLTGDIYMQENVDYIRSLVYTNDK</sequence>
<dbReference type="GeneID" id="23113545"/>
<proteinExistence type="predicted"/>
<dbReference type="SUPFAM" id="SSF56300">
    <property type="entry name" value="Metallo-dependent phosphatases"/>
    <property type="match status" value="1"/>
</dbReference>
<protein>
    <submittedName>
        <fullName evidence="3">Calcineurin-like phosphoesterase</fullName>
    </submittedName>
</protein>
<accession>A0A6N2XB70</accession>
<evidence type="ECO:0000256" key="1">
    <source>
        <dbReference type="SAM" id="Coils"/>
    </source>
</evidence>
<dbReference type="EMBL" id="CACRTF010000017">
    <property type="protein sequence ID" value="VYT51303.1"/>
    <property type="molecule type" value="Genomic_DNA"/>
</dbReference>
<dbReference type="AlphaFoldDB" id="A0A6N2XB70"/>
<organism evidence="3">
    <name type="scientific">Enterocloster bolteae</name>
    <dbReference type="NCBI Taxonomy" id="208479"/>
    <lineage>
        <taxon>Bacteria</taxon>
        <taxon>Bacillati</taxon>
        <taxon>Bacillota</taxon>
        <taxon>Clostridia</taxon>
        <taxon>Lachnospirales</taxon>
        <taxon>Lachnospiraceae</taxon>
        <taxon>Enterocloster</taxon>
    </lineage>
</organism>
<keyword evidence="1" id="KW-0175">Coiled coil</keyword>